<feature type="region of interest" description="Disordered" evidence="1">
    <location>
        <begin position="223"/>
        <end position="255"/>
    </location>
</feature>
<dbReference type="PANTHER" id="PTHR23068">
    <property type="entry name" value="DNA CYTOSINE-5- -METHYLTRANSFERASE 3-RELATED"/>
    <property type="match status" value="1"/>
</dbReference>
<reference evidence="4" key="1">
    <citation type="journal article" date="2017" name="PLoS ONE">
        <title>The Agassiz's desert tortoise genome provides a resource for the conservation of a threatened species.</title>
        <authorList>
            <person name="Tollis M."/>
            <person name="DeNardo D.F."/>
            <person name="Cornelius J.A."/>
            <person name="Dolby G.A."/>
            <person name="Edwards T."/>
            <person name="Henen B.T."/>
            <person name="Karl A.E."/>
            <person name="Murphy R.W."/>
            <person name="Kusumi K."/>
        </authorList>
    </citation>
    <scope>NUCLEOTIDE SEQUENCE [LARGE SCALE GENOMIC DNA]</scope>
</reference>
<name>A0A452HGU3_9SAUR</name>
<dbReference type="InterPro" id="IPR040552">
    <property type="entry name" value="DNMT3_ADD_GATA1-like"/>
</dbReference>
<feature type="region of interest" description="Disordered" evidence="1">
    <location>
        <begin position="1"/>
        <end position="170"/>
    </location>
</feature>
<feature type="compositionally biased region" description="Basic and acidic residues" evidence="1">
    <location>
        <begin position="132"/>
        <end position="162"/>
    </location>
</feature>
<dbReference type="Gene3D" id="2.30.30.140">
    <property type="match status" value="1"/>
</dbReference>
<dbReference type="SMART" id="SM00293">
    <property type="entry name" value="PWWP"/>
    <property type="match status" value="1"/>
</dbReference>
<reference evidence="3" key="2">
    <citation type="submission" date="2025-08" db="UniProtKB">
        <authorList>
            <consortium name="Ensembl"/>
        </authorList>
    </citation>
    <scope>IDENTIFICATION</scope>
</reference>
<evidence type="ECO:0000256" key="1">
    <source>
        <dbReference type="SAM" id="MobiDB-lite"/>
    </source>
</evidence>
<dbReference type="InterPro" id="IPR000313">
    <property type="entry name" value="PWWP_dom"/>
</dbReference>
<dbReference type="PANTHER" id="PTHR23068:SF10">
    <property type="entry name" value="DNA (CYTOSINE-5)-METHYLTRANSFERASE 3A"/>
    <property type="match status" value="1"/>
</dbReference>
<feature type="compositionally biased region" description="Basic and acidic residues" evidence="1">
    <location>
        <begin position="224"/>
        <end position="235"/>
    </location>
</feature>
<dbReference type="PROSITE" id="PS50812">
    <property type="entry name" value="PWWP"/>
    <property type="match status" value="1"/>
</dbReference>
<dbReference type="Pfam" id="PF22855">
    <property type="entry name" value="DNM3A_N"/>
    <property type="match status" value="1"/>
</dbReference>
<dbReference type="GO" id="GO:0045892">
    <property type="term" value="P:negative regulation of DNA-templated transcription"/>
    <property type="evidence" value="ECO:0007669"/>
    <property type="project" value="TreeGrafter"/>
</dbReference>
<dbReference type="Pfam" id="PF00855">
    <property type="entry name" value="PWWP"/>
    <property type="match status" value="1"/>
</dbReference>
<dbReference type="FunFam" id="2.30.30.140:FF:000006">
    <property type="entry name" value="DNA (Cytosine-5)-methyltransferase 3B isoform 3"/>
    <property type="match status" value="1"/>
</dbReference>
<dbReference type="AlphaFoldDB" id="A0A452HGU3"/>
<dbReference type="CDD" id="cd20154">
    <property type="entry name" value="PWWP_DNMT3A"/>
    <property type="match status" value="1"/>
</dbReference>
<feature type="compositionally biased region" description="Basic residues" evidence="1">
    <location>
        <begin position="41"/>
        <end position="51"/>
    </location>
</feature>
<dbReference type="Gene3D" id="1.10.720.50">
    <property type="entry name" value="PWWP, helical domain"/>
    <property type="match status" value="1"/>
</dbReference>
<keyword evidence="4" id="KW-1185">Reference proteome</keyword>
<dbReference type="Ensembl" id="ENSGAGT00000016136.1">
    <property type="protein sequence ID" value="ENSGAGP00000014093.1"/>
    <property type="gene ID" value="ENSGAGG00000010729.1"/>
</dbReference>
<accession>A0A452HGU3</accession>
<organism evidence="3 4">
    <name type="scientific">Gopherus agassizii</name>
    <name type="common">Agassiz's desert tortoise</name>
    <dbReference type="NCBI Taxonomy" id="38772"/>
    <lineage>
        <taxon>Eukaryota</taxon>
        <taxon>Metazoa</taxon>
        <taxon>Chordata</taxon>
        <taxon>Craniata</taxon>
        <taxon>Vertebrata</taxon>
        <taxon>Euteleostomi</taxon>
        <taxon>Archelosauria</taxon>
        <taxon>Testudinata</taxon>
        <taxon>Testudines</taxon>
        <taxon>Cryptodira</taxon>
        <taxon>Durocryptodira</taxon>
        <taxon>Testudinoidea</taxon>
        <taxon>Testudinidae</taxon>
        <taxon>Gopherus</taxon>
    </lineage>
</organism>
<feature type="compositionally biased region" description="Polar residues" evidence="1">
    <location>
        <begin position="239"/>
        <end position="254"/>
    </location>
</feature>
<feature type="compositionally biased region" description="Basic and acidic residues" evidence="1">
    <location>
        <begin position="17"/>
        <end position="34"/>
    </location>
</feature>
<sequence length="575" mass="64283">IPQMTSTPEPGDCSRASQREEELEENRSKDEKQEPGTATRKAGRPGRKRKHALVESSEASKDTASVPKCHPPCQDAGSTEQVLNGDLETDSAQWKGLEDSDGTPKGGQHGEDETDSLPDSETGQALENGRCTPKDSPDPPADEGKEEKEEANYDSLKMEGSRGRLRGGLGWESSLRQRPMQRLTFQAGDPYYISKRKRDEWLARWKREAEKKAKVIAVMNVVEESPRAEPQKEEEASPPASQQPTDPASPNVATTPEPVVADALDKNMSKSADDEPEYEDGRGFGIGELVWGKLRGFSWWPGRIVSWWMTGRSRAAEGTRWVMWFGDGKFSVVCVEKLLPLSSFSNAFHQATYNKQPMYRKAIYEVLQVASSRAGKIFPACPENDETDTSKAVEIQNKQMIEWALGGFQPSGPKGLEPPEEERNPYKEVYTEMWVEPEAAAYPPPPPAKKPRKSTTEKPKVKEIIDERTRERLVYEVRQKCRNIEDICISCGSLNVTLEHPLFIGGMCQNCKVWSGGSLLVSVGWPGPQPPWIFQARHEQSRMCTLIVQFCTAEGRNPSFRPQLQRGQCYLGLPS</sequence>
<proteinExistence type="predicted"/>
<dbReference type="GO" id="GO:0005737">
    <property type="term" value="C:cytoplasm"/>
    <property type="evidence" value="ECO:0007669"/>
    <property type="project" value="TreeGrafter"/>
</dbReference>
<dbReference type="InterPro" id="IPR054724">
    <property type="entry name" value="DNM3A_N"/>
</dbReference>
<feature type="domain" description="PWWP" evidence="2">
    <location>
        <begin position="286"/>
        <end position="344"/>
    </location>
</feature>
<evidence type="ECO:0000313" key="3">
    <source>
        <dbReference type="Ensembl" id="ENSGAGP00000014093.1"/>
    </source>
</evidence>
<evidence type="ECO:0000259" key="2">
    <source>
        <dbReference type="PROSITE" id="PS50812"/>
    </source>
</evidence>
<reference evidence="3" key="3">
    <citation type="submission" date="2025-09" db="UniProtKB">
        <authorList>
            <consortium name="Ensembl"/>
        </authorList>
    </citation>
    <scope>IDENTIFICATION</scope>
</reference>
<dbReference type="InterPro" id="IPR050390">
    <property type="entry name" value="C5-Methyltransferase"/>
</dbReference>
<dbReference type="Proteomes" id="UP000291020">
    <property type="component" value="Unassembled WGS sequence"/>
</dbReference>
<dbReference type="SUPFAM" id="SSF63748">
    <property type="entry name" value="Tudor/PWWP/MBT"/>
    <property type="match status" value="1"/>
</dbReference>
<protein>
    <recommendedName>
        <fullName evidence="2">PWWP domain-containing protein</fullName>
    </recommendedName>
</protein>
<feature type="region of interest" description="Disordered" evidence="1">
    <location>
        <begin position="439"/>
        <end position="460"/>
    </location>
</feature>
<dbReference type="Pfam" id="PF17980">
    <property type="entry name" value="ADD_DNMT3"/>
    <property type="match status" value="1"/>
</dbReference>
<dbReference type="GO" id="GO:0005634">
    <property type="term" value="C:nucleus"/>
    <property type="evidence" value="ECO:0007669"/>
    <property type="project" value="TreeGrafter"/>
</dbReference>
<evidence type="ECO:0000313" key="4">
    <source>
        <dbReference type="Proteomes" id="UP000291020"/>
    </source>
</evidence>
<dbReference type="STRING" id="38772.ENSGAGP00000014093"/>